<protein>
    <submittedName>
        <fullName evidence="1">Uncharacterized protein</fullName>
    </submittedName>
</protein>
<comment type="caution">
    <text evidence="1">The sequence shown here is derived from an EMBL/GenBank/DDBJ whole genome shotgun (WGS) entry which is preliminary data.</text>
</comment>
<sequence length="43" mass="4966">MVCIYNLEHMFMGRNIVKQEASTLVLLIANRQKRGRSFISLLA</sequence>
<organism evidence="1 2">
    <name type="scientific">Larinioides sclopetarius</name>
    <dbReference type="NCBI Taxonomy" id="280406"/>
    <lineage>
        <taxon>Eukaryota</taxon>
        <taxon>Metazoa</taxon>
        <taxon>Ecdysozoa</taxon>
        <taxon>Arthropoda</taxon>
        <taxon>Chelicerata</taxon>
        <taxon>Arachnida</taxon>
        <taxon>Araneae</taxon>
        <taxon>Araneomorphae</taxon>
        <taxon>Entelegynae</taxon>
        <taxon>Araneoidea</taxon>
        <taxon>Araneidae</taxon>
        <taxon>Larinioides</taxon>
    </lineage>
</organism>
<gene>
    <name evidence="1" type="ORF">LARSCL_LOCUS12357</name>
</gene>
<reference evidence="1 2" key="1">
    <citation type="submission" date="2024-04" db="EMBL/GenBank/DDBJ databases">
        <authorList>
            <person name="Rising A."/>
            <person name="Reimegard J."/>
            <person name="Sonavane S."/>
            <person name="Akerstrom W."/>
            <person name="Nylinder S."/>
            <person name="Hedman E."/>
            <person name="Kallberg Y."/>
        </authorList>
    </citation>
    <scope>NUCLEOTIDE SEQUENCE [LARGE SCALE GENOMIC DNA]</scope>
</reference>
<accession>A0AAV2AK11</accession>
<keyword evidence="2" id="KW-1185">Reference proteome</keyword>
<dbReference type="EMBL" id="CAXIEN010000163">
    <property type="protein sequence ID" value="CAL1283023.1"/>
    <property type="molecule type" value="Genomic_DNA"/>
</dbReference>
<proteinExistence type="predicted"/>
<dbReference type="Proteomes" id="UP001497382">
    <property type="component" value="Unassembled WGS sequence"/>
</dbReference>
<dbReference type="AlphaFoldDB" id="A0AAV2AK11"/>
<evidence type="ECO:0000313" key="2">
    <source>
        <dbReference type="Proteomes" id="UP001497382"/>
    </source>
</evidence>
<name>A0AAV2AK11_9ARAC</name>
<evidence type="ECO:0000313" key="1">
    <source>
        <dbReference type="EMBL" id="CAL1283023.1"/>
    </source>
</evidence>